<name>A0A841JV31_9BACT</name>
<keyword evidence="1" id="KW-0805">Transcription regulation</keyword>
<evidence type="ECO:0000256" key="5">
    <source>
        <dbReference type="SAM" id="MobiDB-lite"/>
    </source>
</evidence>
<dbReference type="PANTHER" id="PTHR43133:SF8">
    <property type="entry name" value="RNA POLYMERASE SIGMA FACTOR HI_1459-RELATED"/>
    <property type="match status" value="1"/>
</dbReference>
<protein>
    <submittedName>
        <fullName evidence="7">RNA polymerase sigma factor (Sigma-70 family)</fullName>
    </submittedName>
</protein>
<reference evidence="7 8" key="1">
    <citation type="submission" date="2020-08" db="EMBL/GenBank/DDBJ databases">
        <title>Genomic Encyclopedia of Type Strains, Phase IV (KMG-IV): sequencing the most valuable type-strain genomes for metagenomic binning, comparative biology and taxonomic classification.</title>
        <authorList>
            <person name="Goeker M."/>
        </authorList>
    </citation>
    <scope>NUCLEOTIDE SEQUENCE [LARGE SCALE GENOMIC DNA]</scope>
    <source>
        <strain evidence="7 8">DSM 103733</strain>
    </source>
</reference>
<dbReference type="InterPro" id="IPR013325">
    <property type="entry name" value="RNA_pol_sigma_r2"/>
</dbReference>
<accession>A0A841JV31</accession>
<dbReference type="Proteomes" id="UP000538666">
    <property type="component" value="Unassembled WGS sequence"/>
</dbReference>
<feature type="domain" description="RNA polymerase sigma-70 region 2" evidence="6">
    <location>
        <begin position="19"/>
        <end position="87"/>
    </location>
</feature>
<evidence type="ECO:0000256" key="2">
    <source>
        <dbReference type="ARBA" id="ARBA00023082"/>
    </source>
</evidence>
<dbReference type="InterPro" id="IPR014284">
    <property type="entry name" value="RNA_pol_sigma-70_dom"/>
</dbReference>
<keyword evidence="3" id="KW-0238">DNA-binding</keyword>
<gene>
    <name evidence="7" type="ORF">HNQ77_002337</name>
</gene>
<dbReference type="RefSeq" id="WP_184084808.1">
    <property type="nucleotide sequence ID" value="NZ_JACHEK010000004.1"/>
</dbReference>
<dbReference type="InterPro" id="IPR039425">
    <property type="entry name" value="RNA_pol_sigma-70-like"/>
</dbReference>
<evidence type="ECO:0000259" key="6">
    <source>
        <dbReference type="Pfam" id="PF04542"/>
    </source>
</evidence>
<evidence type="ECO:0000313" key="8">
    <source>
        <dbReference type="Proteomes" id="UP000538666"/>
    </source>
</evidence>
<dbReference type="GO" id="GO:0006352">
    <property type="term" value="P:DNA-templated transcription initiation"/>
    <property type="evidence" value="ECO:0007669"/>
    <property type="project" value="InterPro"/>
</dbReference>
<dbReference type="GO" id="GO:0016987">
    <property type="term" value="F:sigma factor activity"/>
    <property type="evidence" value="ECO:0007669"/>
    <property type="project" value="UniProtKB-KW"/>
</dbReference>
<sequence length="1001" mass="111462">MGLLKVTKIEKSHNHEEIFLDHYDWLLRSARDLCHGSREEAEDLVQDLYVGFVQSKSTVQVDDADRLRGYLYKALKNLFIRKNRRNRDTAAGLEISDFDSIQIALSSVDGNQLLLVRSRLAEICEYACTRRMTHKAASVLILRFFFGYYPSEIAKLLRTGRATVDKLTHTARLEAKAYLTQPHTLQFPHHQQHRGAAPIISILPQARAPIAIERYANLPDDPTELKAELRKRILSRALGDHLPREVIETRYSEESEQTLSTNELAHLVSCRLCLDTANDILGIPSLDMHFSSDDNEPDDQDPPSKGRRREKTLQRLRRKQREAFEHRPAQLQVAVNGQVLGTTAITGEFNEFHLNNLDMISRPEFVEVVSEQGITLASLDLLQVDRNGIPLQRTHVMLSDGRELTIDITWSGNGPGVNISYRDLPVEDSAPDSTVDGPTLSSLEIRALSEAPTNHPPASLWKKFTSLLTGHWMMPVPIAVGLGTLVLSAGMYFRFSQKTNLTAPITATALLSDSTKAEEAAIPEHGAMHRTFAFEVRSDQGKILESGTIDSLRGSSPRRRALRLLDRRGKVLAGHWVSETGKVTDRAFEHNRQSNIKDPGDQIPIPWIHLPEADDFATLSGGDKNLSAKMVGNVYEVNMSQVTQGDQPSVIAASLTLTKDTKRPVIEVLQILDHHSIRQYKFEELTYEYLPASPQLESDFAPPSGDTSGEKAEGGDATENSDSHATLEALTLLSNLGPDVERIVNVERTLNGRTSIDGVFQTTAQKAEVARVLAPLRRNHNIVLDLHASDEPISKPDSHPNLQLQSLDEISVESQRVPLDAQLRSSLSTAGAADSDVDARVHAIASSALEHCSLLSREAWSIRQIATDDFTPSELQQMTPEDQMLWLTLLDKHVRAFDGERTELERTLHALLEQERTYVSATPVKPPNTITSISELRDAAQTLNQDSERLQSLLTDGLTLSPTSLPTSTNPVVIAQLMSKLRVQESKLHEIVERLQSSGQR</sequence>
<evidence type="ECO:0000256" key="3">
    <source>
        <dbReference type="ARBA" id="ARBA00023125"/>
    </source>
</evidence>
<feature type="region of interest" description="Disordered" evidence="5">
    <location>
        <begin position="695"/>
        <end position="722"/>
    </location>
</feature>
<feature type="region of interest" description="Disordered" evidence="5">
    <location>
        <begin position="288"/>
        <end position="311"/>
    </location>
</feature>
<comment type="caution">
    <text evidence="7">The sequence shown here is derived from an EMBL/GenBank/DDBJ whole genome shotgun (WGS) entry which is preliminary data.</text>
</comment>
<keyword evidence="2" id="KW-0731">Sigma factor</keyword>
<proteinExistence type="predicted"/>
<dbReference type="Gene3D" id="1.10.1740.10">
    <property type="match status" value="1"/>
</dbReference>
<dbReference type="PANTHER" id="PTHR43133">
    <property type="entry name" value="RNA POLYMERASE ECF-TYPE SIGMA FACTO"/>
    <property type="match status" value="1"/>
</dbReference>
<evidence type="ECO:0000256" key="1">
    <source>
        <dbReference type="ARBA" id="ARBA00023015"/>
    </source>
</evidence>
<organism evidence="7 8">
    <name type="scientific">Silvibacterium bohemicum</name>
    <dbReference type="NCBI Taxonomy" id="1577686"/>
    <lineage>
        <taxon>Bacteria</taxon>
        <taxon>Pseudomonadati</taxon>
        <taxon>Acidobacteriota</taxon>
        <taxon>Terriglobia</taxon>
        <taxon>Terriglobales</taxon>
        <taxon>Acidobacteriaceae</taxon>
        <taxon>Silvibacterium</taxon>
    </lineage>
</organism>
<dbReference type="EMBL" id="JACHEK010000004">
    <property type="protein sequence ID" value="MBB6144385.1"/>
    <property type="molecule type" value="Genomic_DNA"/>
</dbReference>
<dbReference type="AlphaFoldDB" id="A0A841JV31"/>
<keyword evidence="8" id="KW-1185">Reference proteome</keyword>
<dbReference type="InterPro" id="IPR007627">
    <property type="entry name" value="RNA_pol_sigma70_r2"/>
</dbReference>
<evidence type="ECO:0000256" key="4">
    <source>
        <dbReference type="ARBA" id="ARBA00023163"/>
    </source>
</evidence>
<dbReference type="GO" id="GO:0003677">
    <property type="term" value="F:DNA binding"/>
    <property type="evidence" value="ECO:0007669"/>
    <property type="project" value="UniProtKB-KW"/>
</dbReference>
<dbReference type="NCBIfam" id="TIGR02937">
    <property type="entry name" value="sigma70-ECF"/>
    <property type="match status" value="1"/>
</dbReference>
<evidence type="ECO:0000313" key="7">
    <source>
        <dbReference type="EMBL" id="MBB6144385.1"/>
    </source>
</evidence>
<keyword evidence="4" id="KW-0804">Transcription</keyword>
<dbReference type="SUPFAM" id="SSF88946">
    <property type="entry name" value="Sigma2 domain of RNA polymerase sigma factors"/>
    <property type="match status" value="1"/>
</dbReference>
<dbReference type="Pfam" id="PF04542">
    <property type="entry name" value="Sigma70_r2"/>
    <property type="match status" value="1"/>
</dbReference>